<reference evidence="3" key="1">
    <citation type="submission" date="2012-08" db="EMBL/GenBank/DDBJ databases">
        <title>The Genome Sequence of Wuchereria bancrofti.</title>
        <authorList>
            <person name="Nutman T.B."/>
            <person name="Fink D.L."/>
            <person name="Russ C."/>
            <person name="Young S."/>
            <person name="Zeng Q."/>
            <person name="Koehrsen M."/>
            <person name="Alvarado L."/>
            <person name="Berlin A."/>
            <person name="Chapman S.B."/>
            <person name="Chen Z."/>
            <person name="Freedman E."/>
            <person name="Gellesch M."/>
            <person name="Goldberg J."/>
            <person name="Griggs A."/>
            <person name="Gujja S."/>
            <person name="Heilman E.R."/>
            <person name="Heiman D."/>
            <person name="Hepburn T."/>
            <person name="Howarth C."/>
            <person name="Jen D."/>
            <person name="Larson L."/>
            <person name="Lewis B."/>
            <person name="Mehta T."/>
            <person name="Park D."/>
            <person name="Pearson M."/>
            <person name="Roberts A."/>
            <person name="Saif S."/>
            <person name="Shea T."/>
            <person name="Shenoy N."/>
            <person name="Sisk P."/>
            <person name="Stolte C."/>
            <person name="Sykes S."/>
            <person name="Walk T."/>
            <person name="White J."/>
            <person name="Yandava C."/>
            <person name="Haas B."/>
            <person name="Henn M.R."/>
            <person name="Nusbaum C."/>
            <person name="Birren B."/>
        </authorList>
    </citation>
    <scope>NUCLEOTIDE SEQUENCE [LARGE SCALE GENOMIC DNA]</scope>
    <source>
        <strain evidence="3">NA</strain>
    </source>
</reference>
<keyword evidence="1" id="KW-0812">Transmembrane</keyword>
<dbReference type="Proteomes" id="UP000004810">
    <property type="component" value="Unassembled WGS sequence"/>
</dbReference>
<accession>J9B7C9</accession>
<evidence type="ECO:0000313" key="3">
    <source>
        <dbReference type="Proteomes" id="UP000004810"/>
    </source>
</evidence>
<feature type="non-terminal residue" evidence="2">
    <location>
        <position position="1"/>
    </location>
</feature>
<feature type="transmembrane region" description="Helical" evidence="1">
    <location>
        <begin position="23"/>
        <end position="46"/>
    </location>
</feature>
<feature type="transmembrane region" description="Helical" evidence="1">
    <location>
        <begin position="58"/>
        <end position="83"/>
    </location>
</feature>
<protein>
    <submittedName>
        <fullName evidence="2">Uncharacterized protein</fullName>
    </submittedName>
</protein>
<keyword evidence="1" id="KW-0472">Membrane</keyword>
<comment type="caution">
    <text evidence="2">The sequence shown here is derived from an EMBL/GenBank/DDBJ whole genome shotgun (WGS) entry which is preliminary data.</text>
</comment>
<keyword evidence="1" id="KW-1133">Transmembrane helix</keyword>
<name>J9B7C9_WUCBA</name>
<sequence>KITQKAIHAYHLFYIHSIAIKNIFKICIFSNILISLFFFVLSKYFLFHAMIFDISVTVIISIIVVIIIITTIVVTIIVIYLLFIIIINYYYANYYYFVICAFIHYL</sequence>
<dbReference type="AlphaFoldDB" id="J9B7C9"/>
<proteinExistence type="predicted"/>
<dbReference type="EMBL" id="ADBV01002534">
    <property type="protein sequence ID" value="EJW82955.1"/>
    <property type="molecule type" value="Genomic_DNA"/>
</dbReference>
<organism evidence="2 3">
    <name type="scientific">Wuchereria bancrofti</name>
    <dbReference type="NCBI Taxonomy" id="6293"/>
    <lineage>
        <taxon>Eukaryota</taxon>
        <taxon>Metazoa</taxon>
        <taxon>Ecdysozoa</taxon>
        <taxon>Nematoda</taxon>
        <taxon>Chromadorea</taxon>
        <taxon>Rhabditida</taxon>
        <taxon>Spirurina</taxon>
        <taxon>Spiruromorpha</taxon>
        <taxon>Filarioidea</taxon>
        <taxon>Onchocercidae</taxon>
        <taxon>Wuchereria</taxon>
    </lineage>
</organism>
<evidence type="ECO:0000313" key="2">
    <source>
        <dbReference type="EMBL" id="EJW82955.1"/>
    </source>
</evidence>
<gene>
    <name evidence="2" type="ORF">WUBG_06134</name>
</gene>
<evidence type="ECO:0000256" key="1">
    <source>
        <dbReference type="SAM" id="Phobius"/>
    </source>
</evidence>